<organism evidence="2 3">
    <name type="scientific">Parasutterella muris</name>
    <dbReference type="NCBI Taxonomy" id="2565572"/>
    <lineage>
        <taxon>Bacteria</taxon>
        <taxon>Pseudomonadati</taxon>
        <taxon>Pseudomonadota</taxon>
        <taxon>Betaproteobacteria</taxon>
        <taxon>Burkholderiales</taxon>
        <taxon>Sutterellaceae</taxon>
        <taxon>Parasutterella</taxon>
    </lineage>
</organism>
<dbReference type="InterPro" id="IPR037914">
    <property type="entry name" value="SpoVT-AbrB_sf"/>
</dbReference>
<dbReference type="OrthoDB" id="9795766at2"/>
<dbReference type="Proteomes" id="UP000472580">
    <property type="component" value="Unassembled WGS sequence"/>
</dbReference>
<sequence>MATLALRKVGGSVVLTLPKTLLDLLNAKAGDNVEYTFDNGKLVIDSKPKRRKLPKYDLNQLLEEHKQIMPLLEEEYAAWDRMKPVGTEML</sequence>
<dbReference type="GO" id="GO:0003677">
    <property type="term" value="F:DNA binding"/>
    <property type="evidence" value="ECO:0007669"/>
    <property type="project" value="InterPro"/>
</dbReference>
<evidence type="ECO:0000313" key="2">
    <source>
        <dbReference type="EMBL" id="MVX57043.1"/>
    </source>
</evidence>
<dbReference type="SUPFAM" id="SSF89447">
    <property type="entry name" value="AbrB/MazE/MraZ-like"/>
    <property type="match status" value="1"/>
</dbReference>
<dbReference type="Pfam" id="PF04014">
    <property type="entry name" value="MazE_antitoxin"/>
    <property type="match status" value="1"/>
</dbReference>
<proteinExistence type="predicted"/>
<name>A0A6L6YJZ0_9BURK</name>
<protein>
    <submittedName>
        <fullName evidence="2">Antitoxin</fullName>
    </submittedName>
</protein>
<keyword evidence="3" id="KW-1185">Reference proteome</keyword>
<reference evidence="2 3" key="1">
    <citation type="submission" date="2019-12" db="EMBL/GenBank/DDBJ databases">
        <title>Microbes associate with the intestines of laboratory mice.</title>
        <authorList>
            <person name="Navarre W."/>
            <person name="Wong E."/>
        </authorList>
    </citation>
    <scope>NUCLEOTIDE SEQUENCE [LARGE SCALE GENOMIC DNA]</scope>
    <source>
        <strain evidence="2 3">NM82_D38</strain>
    </source>
</reference>
<evidence type="ECO:0000259" key="1">
    <source>
        <dbReference type="SMART" id="SM00966"/>
    </source>
</evidence>
<evidence type="ECO:0000313" key="3">
    <source>
        <dbReference type="Proteomes" id="UP000472580"/>
    </source>
</evidence>
<feature type="domain" description="SpoVT-AbrB" evidence="1">
    <location>
        <begin position="7"/>
        <end position="52"/>
    </location>
</feature>
<dbReference type="InterPro" id="IPR007159">
    <property type="entry name" value="SpoVT-AbrB_dom"/>
</dbReference>
<dbReference type="Gene3D" id="2.10.260.10">
    <property type="match status" value="1"/>
</dbReference>
<dbReference type="EMBL" id="WSRP01000020">
    <property type="protein sequence ID" value="MVX57043.1"/>
    <property type="molecule type" value="Genomic_DNA"/>
</dbReference>
<dbReference type="AlphaFoldDB" id="A0A6L6YJZ0"/>
<dbReference type="RefSeq" id="WP_160335476.1">
    <property type="nucleotide sequence ID" value="NZ_CALPCV010000014.1"/>
</dbReference>
<comment type="caution">
    <text evidence="2">The sequence shown here is derived from an EMBL/GenBank/DDBJ whole genome shotgun (WGS) entry which is preliminary data.</text>
</comment>
<dbReference type="SMART" id="SM00966">
    <property type="entry name" value="SpoVT_AbrB"/>
    <property type="match status" value="1"/>
</dbReference>
<accession>A0A6L6YJZ0</accession>
<gene>
    <name evidence="2" type="ORF">E5987_07445</name>
</gene>